<keyword evidence="2" id="KW-0808">Transferase</keyword>
<dbReference type="AlphaFoldDB" id="A0AAD6USY1"/>
<evidence type="ECO:0000256" key="2">
    <source>
        <dbReference type="ARBA" id="ARBA00022679"/>
    </source>
</evidence>
<evidence type="ECO:0000313" key="6">
    <source>
        <dbReference type="Proteomes" id="UP001219525"/>
    </source>
</evidence>
<gene>
    <name evidence="5" type="ORF">GGX14DRAFT_587803</name>
</gene>
<keyword evidence="3" id="KW-0012">Acyltransferase</keyword>
<dbReference type="GO" id="GO:0008080">
    <property type="term" value="F:N-acetyltransferase activity"/>
    <property type="evidence" value="ECO:0007669"/>
    <property type="project" value="InterPro"/>
</dbReference>
<dbReference type="Gene3D" id="3.40.630.30">
    <property type="match status" value="1"/>
</dbReference>
<feature type="domain" description="N-acetyltransferase" evidence="4">
    <location>
        <begin position="14"/>
        <end position="203"/>
    </location>
</feature>
<evidence type="ECO:0000256" key="1">
    <source>
        <dbReference type="ARBA" id="ARBA00009342"/>
    </source>
</evidence>
<dbReference type="InterPro" id="IPR039135">
    <property type="entry name" value="NAT9-like"/>
</dbReference>
<dbReference type="Pfam" id="PF13302">
    <property type="entry name" value="Acetyltransf_3"/>
    <property type="match status" value="1"/>
</dbReference>
<dbReference type="EMBL" id="JARJCW010000104">
    <property type="protein sequence ID" value="KAJ7193834.1"/>
    <property type="molecule type" value="Genomic_DNA"/>
</dbReference>
<comment type="similarity">
    <text evidence="1">Belongs to the acetyltransferase family. GNAT subfamily.</text>
</comment>
<evidence type="ECO:0000259" key="4">
    <source>
        <dbReference type="Pfam" id="PF13302"/>
    </source>
</evidence>
<dbReference type="InterPro" id="IPR000182">
    <property type="entry name" value="GNAT_dom"/>
</dbReference>
<dbReference type="SUPFAM" id="SSF55729">
    <property type="entry name" value="Acyl-CoA N-acyltransferases (Nat)"/>
    <property type="match status" value="1"/>
</dbReference>
<keyword evidence="6" id="KW-1185">Reference proteome</keyword>
<comment type="caution">
    <text evidence="5">The sequence shown here is derived from an EMBL/GenBank/DDBJ whole genome shotgun (WGS) entry which is preliminary data.</text>
</comment>
<protein>
    <submittedName>
        <fullName evidence="5">GNAT domain-containing protein</fullName>
    </submittedName>
</protein>
<dbReference type="PANTHER" id="PTHR13256:SF16">
    <property type="entry name" value="ALPHA_BETA-TUBULIN-N-ACETYLTRANSFERASE 9"/>
    <property type="match status" value="1"/>
</dbReference>
<dbReference type="PANTHER" id="PTHR13256">
    <property type="entry name" value="N-ACETYLTRANSFERASE 9"/>
    <property type="match status" value="1"/>
</dbReference>
<name>A0AAD6USY1_9AGAR</name>
<feature type="non-terminal residue" evidence="5">
    <location>
        <position position="1"/>
    </location>
</feature>
<evidence type="ECO:0000313" key="5">
    <source>
        <dbReference type="EMBL" id="KAJ7193834.1"/>
    </source>
</evidence>
<sequence>MRVNEGTVIVGEQVVLVPYLPEHVPKYHIWMQDEELRELTASEPLSLEEEFEMQRKWRQDEDKLTFIICARTQSDTLDLGCIPQDSRVSSLPMIGDVNIFLHGTPPHLRSATDAEEDEFYAEVEIMIAEREYRRKGCAREALQLMLGYATASSNGYFTCPAPSSLASLPDRDSPLPIPPAFLLARISESNAPSIRLFETLGFHITKRVEVFGEVEMRWSA</sequence>
<accession>A0AAD6USY1</accession>
<dbReference type="Proteomes" id="UP001219525">
    <property type="component" value="Unassembled WGS sequence"/>
</dbReference>
<organism evidence="5 6">
    <name type="scientific">Mycena pura</name>
    <dbReference type="NCBI Taxonomy" id="153505"/>
    <lineage>
        <taxon>Eukaryota</taxon>
        <taxon>Fungi</taxon>
        <taxon>Dikarya</taxon>
        <taxon>Basidiomycota</taxon>
        <taxon>Agaricomycotina</taxon>
        <taxon>Agaricomycetes</taxon>
        <taxon>Agaricomycetidae</taxon>
        <taxon>Agaricales</taxon>
        <taxon>Marasmiineae</taxon>
        <taxon>Mycenaceae</taxon>
        <taxon>Mycena</taxon>
    </lineage>
</organism>
<proteinExistence type="inferred from homology"/>
<evidence type="ECO:0000256" key="3">
    <source>
        <dbReference type="ARBA" id="ARBA00023315"/>
    </source>
</evidence>
<reference evidence="5" key="1">
    <citation type="submission" date="2023-03" db="EMBL/GenBank/DDBJ databases">
        <title>Massive genome expansion in bonnet fungi (Mycena s.s.) driven by repeated elements and novel gene families across ecological guilds.</title>
        <authorList>
            <consortium name="Lawrence Berkeley National Laboratory"/>
            <person name="Harder C.B."/>
            <person name="Miyauchi S."/>
            <person name="Viragh M."/>
            <person name="Kuo A."/>
            <person name="Thoen E."/>
            <person name="Andreopoulos B."/>
            <person name="Lu D."/>
            <person name="Skrede I."/>
            <person name="Drula E."/>
            <person name="Henrissat B."/>
            <person name="Morin E."/>
            <person name="Kohler A."/>
            <person name="Barry K."/>
            <person name="LaButti K."/>
            <person name="Morin E."/>
            <person name="Salamov A."/>
            <person name="Lipzen A."/>
            <person name="Mereny Z."/>
            <person name="Hegedus B."/>
            <person name="Baldrian P."/>
            <person name="Stursova M."/>
            <person name="Weitz H."/>
            <person name="Taylor A."/>
            <person name="Grigoriev I.V."/>
            <person name="Nagy L.G."/>
            <person name="Martin F."/>
            <person name="Kauserud H."/>
        </authorList>
    </citation>
    <scope>NUCLEOTIDE SEQUENCE</scope>
    <source>
        <strain evidence="5">9144</strain>
    </source>
</reference>
<dbReference type="InterPro" id="IPR016181">
    <property type="entry name" value="Acyl_CoA_acyltransferase"/>
</dbReference>